<dbReference type="AlphaFoldDB" id="A0A9X1CKZ7"/>
<gene>
    <name evidence="1" type="ORF">J2Z64_003931</name>
</gene>
<proteinExistence type="predicted"/>
<reference evidence="1" key="1">
    <citation type="submission" date="2021-03" db="EMBL/GenBank/DDBJ databases">
        <title>Genomic Encyclopedia of Type Strains, Phase IV (KMG-IV): sequencing the most valuable type-strain genomes for metagenomic binning, comparative biology and taxonomic classification.</title>
        <authorList>
            <person name="Goeker M."/>
        </authorList>
    </citation>
    <scope>NUCLEOTIDE SEQUENCE</scope>
    <source>
        <strain evidence="1">DSM 107338</strain>
    </source>
</reference>
<organism evidence="1 2">
    <name type="scientific">Oceanobacillus polygoni</name>
    <dbReference type="NCBI Taxonomy" id="1235259"/>
    <lineage>
        <taxon>Bacteria</taxon>
        <taxon>Bacillati</taxon>
        <taxon>Bacillota</taxon>
        <taxon>Bacilli</taxon>
        <taxon>Bacillales</taxon>
        <taxon>Bacillaceae</taxon>
        <taxon>Oceanobacillus</taxon>
    </lineage>
</organism>
<evidence type="ECO:0000313" key="1">
    <source>
        <dbReference type="EMBL" id="MBP2079632.1"/>
    </source>
</evidence>
<protein>
    <submittedName>
        <fullName evidence="1">Uncharacterized protein</fullName>
    </submittedName>
</protein>
<keyword evidence="2" id="KW-1185">Reference proteome</keyword>
<name>A0A9X1CKZ7_9BACI</name>
<dbReference type="RefSeq" id="WP_149472881.1">
    <property type="nucleotide sequence ID" value="NZ_JAGGMB010000019.1"/>
</dbReference>
<evidence type="ECO:0000313" key="2">
    <source>
        <dbReference type="Proteomes" id="UP001138793"/>
    </source>
</evidence>
<dbReference type="EMBL" id="JAGGMB010000019">
    <property type="protein sequence ID" value="MBP2079632.1"/>
    <property type="molecule type" value="Genomic_DNA"/>
</dbReference>
<dbReference type="OrthoDB" id="2971804at2"/>
<accession>A0A9X1CKZ7</accession>
<comment type="caution">
    <text evidence="1">The sequence shown here is derived from an EMBL/GenBank/DDBJ whole genome shotgun (WGS) entry which is preliminary data.</text>
</comment>
<sequence>MDFKEMQSSMKKAVSLAKEMEGDWQARMKLAFRSIQVEHYMQQPISKEIVEKLLLHGVSYRRISKNFDISRKGINSIMAFDNE</sequence>
<dbReference type="Proteomes" id="UP001138793">
    <property type="component" value="Unassembled WGS sequence"/>
</dbReference>